<reference evidence="1 2" key="1">
    <citation type="submission" date="2019-03" db="EMBL/GenBank/DDBJ databases">
        <title>Long-read sequencing reveals hyperdense prophage content in a complex bacterial symbiont genome.</title>
        <authorList>
            <person name="Frost C.L."/>
            <person name="Siozios S."/>
            <person name="Nadal-Jimenez P."/>
            <person name="Brockhurst M.A."/>
            <person name="King K.C."/>
            <person name="Darby A.C."/>
            <person name="Hurst G.D.D."/>
        </authorList>
    </citation>
    <scope>NUCLEOTIDE SEQUENCE [LARGE SCALE GENOMIC DNA]</scope>
    <source>
        <strain evidence="1 2">FIN</strain>
    </source>
</reference>
<dbReference type="KEGG" id="ans:ArsFIN_34260"/>
<dbReference type="AlphaFoldDB" id="A0A4P7KWX4"/>
<accession>A0A4P7KWX4</accession>
<organism evidence="1 2">
    <name type="scientific">Arsenophonus nasoniae</name>
    <name type="common">son-killer infecting Nasonia vitripennis</name>
    <dbReference type="NCBI Taxonomy" id="638"/>
    <lineage>
        <taxon>Bacteria</taxon>
        <taxon>Pseudomonadati</taxon>
        <taxon>Pseudomonadota</taxon>
        <taxon>Gammaproteobacteria</taxon>
        <taxon>Enterobacterales</taxon>
        <taxon>Morganellaceae</taxon>
        <taxon>Arsenophonus</taxon>
    </lineage>
</organism>
<proteinExistence type="predicted"/>
<evidence type="ECO:0000313" key="2">
    <source>
        <dbReference type="Proteomes" id="UP000295134"/>
    </source>
</evidence>
<sequence>MKTRKKLTLPPFKTPRLSGWLLTAAGLLLVIALVSPQQLPVVLYKLVNDHRKLIHFLSKSDQSKLIHCFTQLLLLSAAYLSIGSFHRLIAVHANDEVNDQA</sequence>
<evidence type="ECO:0000313" key="1">
    <source>
        <dbReference type="EMBL" id="QBY44839.1"/>
    </source>
</evidence>
<dbReference type="EMBL" id="CP038613">
    <property type="protein sequence ID" value="QBY44839.1"/>
    <property type="molecule type" value="Genomic_DNA"/>
</dbReference>
<dbReference type="InterPro" id="IPR025140">
    <property type="entry name" value="Holin_2-3"/>
</dbReference>
<name>A0A4P7KWX4_9GAMM</name>
<dbReference type="Proteomes" id="UP000295134">
    <property type="component" value="Chromosome"/>
</dbReference>
<protein>
    <submittedName>
        <fullName evidence="1">Uncharacterized protein</fullName>
    </submittedName>
</protein>
<dbReference type="Pfam" id="PF13272">
    <property type="entry name" value="Holin_2-3"/>
    <property type="match status" value="1"/>
</dbReference>
<gene>
    <name evidence="1" type="ORF">ArsFIN_34260</name>
</gene>